<organism evidence="11 12">
    <name type="scientific">Castilleja foliolosa</name>
    <dbReference type="NCBI Taxonomy" id="1961234"/>
    <lineage>
        <taxon>Eukaryota</taxon>
        <taxon>Viridiplantae</taxon>
        <taxon>Streptophyta</taxon>
        <taxon>Embryophyta</taxon>
        <taxon>Tracheophyta</taxon>
        <taxon>Spermatophyta</taxon>
        <taxon>Magnoliopsida</taxon>
        <taxon>eudicotyledons</taxon>
        <taxon>Gunneridae</taxon>
        <taxon>Pentapetalae</taxon>
        <taxon>asterids</taxon>
        <taxon>lamiids</taxon>
        <taxon>Lamiales</taxon>
        <taxon>Orobanchaceae</taxon>
        <taxon>Pedicularideae</taxon>
        <taxon>Castillejinae</taxon>
        <taxon>Castilleja</taxon>
    </lineage>
</organism>
<evidence type="ECO:0000313" key="12">
    <source>
        <dbReference type="Proteomes" id="UP001632038"/>
    </source>
</evidence>
<dbReference type="InterPro" id="IPR007644">
    <property type="entry name" value="RNA_pol_bsu_protrusion"/>
</dbReference>
<name>A0ABD3BCT0_9LAMI</name>
<evidence type="ECO:0000259" key="10">
    <source>
        <dbReference type="Pfam" id="PF04563"/>
    </source>
</evidence>
<proteinExistence type="inferred from homology"/>
<dbReference type="PANTHER" id="PTHR20856">
    <property type="entry name" value="DNA-DIRECTED RNA POLYMERASE I SUBUNIT 2"/>
    <property type="match status" value="1"/>
</dbReference>
<dbReference type="SUPFAM" id="SSF64484">
    <property type="entry name" value="beta and beta-prime subunits of DNA dependent RNA-polymerase"/>
    <property type="match status" value="1"/>
</dbReference>
<evidence type="ECO:0000259" key="9">
    <source>
        <dbReference type="Pfam" id="PF04561"/>
    </source>
</evidence>
<keyword evidence="5 11" id="KW-0548">Nucleotidyltransferase</keyword>
<comment type="caution">
    <text evidence="11">The sequence shown here is derived from an EMBL/GenBank/DDBJ whole genome shotgun (WGS) entry which is preliminary data.</text>
</comment>
<keyword evidence="8" id="KW-0812">Transmembrane</keyword>
<gene>
    <name evidence="11" type="primary">RPB2_3</name>
    <name evidence="11" type="ORF">CASFOL_040735</name>
</gene>
<keyword evidence="8" id="KW-1133">Transmembrane helix</keyword>
<dbReference type="Pfam" id="PF04563">
    <property type="entry name" value="RNA_pol_Rpb2_1"/>
    <property type="match status" value="1"/>
</dbReference>
<evidence type="ECO:0000256" key="6">
    <source>
        <dbReference type="ARBA" id="ARBA00023163"/>
    </source>
</evidence>
<keyword evidence="8" id="KW-0472">Membrane</keyword>
<dbReference type="EC" id="2.7.7.6" evidence="2"/>
<evidence type="ECO:0000256" key="3">
    <source>
        <dbReference type="ARBA" id="ARBA00022478"/>
    </source>
</evidence>
<dbReference type="InterPro" id="IPR007642">
    <property type="entry name" value="RNA_pol_Rpb2_2"/>
</dbReference>
<evidence type="ECO:0000256" key="4">
    <source>
        <dbReference type="ARBA" id="ARBA00022679"/>
    </source>
</evidence>
<dbReference type="Pfam" id="PF04561">
    <property type="entry name" value="RNA_pol_Rpb2_2"/>
    <property type="match status" value="1"/>
</dbReference>
<evidence type="ECO:0000256" key="5">
    <source>
        <dbReference type="ARBA" id="ARBA00022695"/>
    </source>
</evidence>
<evidence type="ECO:0000313" key="11">
    <source>
        <dbReference type="EMBL" id="KAL3615074.1"/>
    </source>
</evidence>
<feature type="domain" description="RNA polymerase Rpb2" evidence="9">
    <location>
        <begin position="239"/>
        <end position="323"/>
    </location>
</feature>
<keyword evidence="6" id="KW-0804">Transcription</keyword>
<feature type="domain" description="RNA polymerase beta subunit protrusion" evidence="10">
    <location>
        <begin position="111"/>
        <end position="216"/>
    </location>
</feature>
<dbReference type="Gene3D" id="3.90.1100.10">
    <property type="match status" value="1"/>
</dbReference>
<dbReference type="Gene3D" id="3.90.1110.10">
    <property type="entry name" value="RNA polymerase Rpb2, domain 2"/>
    <property type="match status" value="1"/>
</dbReference>
<evidence type="ECO:0000256" key="8">
    <source>
        <dbReference type="SAM" id="Phobius"/>
    </source>
</evidence>
<evidence type="ECO:0000256" key="2">
    <source>
        <dbReference type="ARBA" id="ARBA00012418"/>
    </source>
</evidence>
<evidence type="ECO:0000256" key="7">
    <source>
        <dbReference type="ARBA" id="ARBA00048552"/>
    </source>
</evidence>
<dbReference type="InterPro" id="IPR037034">
    <property type="entry name" value="RNA_pol_Rpb2_2_sf"/>
</dbReference>
<keyword evidence="4 11" id="KW-0808">Transferase</keyword>
<comment type="similarity">
    <text evidence="1">Belongs to the RNA polymerase beta chain family.</text>
</comment>
<sequence>MTVDLENVNRLKMHEVNSRDLRKLRSVSIGVFFGPIVNVDMTVDLENVNRLKMHEVNSRDLRKLRSVSIGVFFGPILVFIRMLSQRRGQRQVTIHGFRNEDILRPFDMDMQTVYKISFGQIYLSKPMMTESDGETATLFPKAARLRNLTYSAPLYVDVIKRFIRKGHDGEEVTGTQDFTKVFIRKVPIMLRTSYCTLYQNSEKDLTELGECPYDQGREGCLGFYESYVSFLLTRMGLLLEHICYNFQDTQMMELLRPSLEEEFEIQNQQVALDYIRKRGATVGVTREKRINMPKKVLQKEMLPHAGVGEHCETKKGYYFGYIVLNRLTYASTLSHLRRLNSPIGREGKLAKPRQAATQFAEGNDVSCRTPEGQACGLVENLALMVYIIVGSAAYPILEFLEEWGYYLSVLSSRYTQAVWQLGDWCIAVIAKTRTKVDVQWKDGTRSMGLDSHLLFPVNIVDAHDFWLDGAFDYTFGPPEAVFIMVDLKIVENSENWIESTENKFFACFGTVIGLKNGYVEVRWGTGASEFRVAPNEIFSVVEKCEGTTVSGLDSVSIFTHFTSILRHYVLDEHFGRCSNNI</sequence>
<protein>
    <recommendedName>
        <fullName evidence="2">DNA-directed RNA polymerase</fullName>
        <ecNumber evidence="2">2.7.7.6</ecNumber>
    </recommendedName>
</protein>
<comment type="catalytic activity">
    <reaction evidence="7">
        <text>RNA(n) + a ribonucleoside 5'-triphosphate = RNA(n+1) + diphosphate</text>
        <dbReference type="Rhea" id="RHEA:21248"/>
        <dbReference type="Rhea" id="RHEA-COMP:14527"/>
        <dbReference type="Rhea" id="RHEA-COMP:17342"/>
        <dbReference type="ChEBI" id="CHEBI:33019"/>
        <dbReference type="ChEBI" id="CHEBI:61557"/>
        <dbReference type="ChEBI" id="CHEBI:140395"/>
        <dbReference type="EC" id="2.7.7.6"/>
    </reaction>
</comment>
<dbReference type="Proteomes" id="UP001632038">
    <property type="component" value="Unassembled WGS sequence"/>
</dbReference>
<feature type="transmembrane region" description="Helical" evidence="8">
    <location>
        <begin position="64"/>
        <end position="83"/>
    </location>
</feature>
<evidence type="ECO:0000256" key="1">
    <source>
        <dbReference type="ARBA" id="ARBA00006835"/>
    </source>
</evidence>
<dbReference type="GO" id="GO:0003899">
    <property type="term" value="F:DNA-directed RNA polymerase activity"/>
    <property type="evidence" value="ECO:0007669"/>
    <property type="project" value="UniProtKB-EC"/>
</dbReference>
<dbReference type="EMBL" id="JAVIJP010000100">
    <property type="protein sequence ID" value="KAL3615074.1"/>
    <property type="molecule type" value="Genomic_DNA"/>
</dbReference>
<keyword evidence="3" id="KW-0240">DNA-directed RNA polymerase</keyword>
<dbReference type="AlphaFoldDB" id="A0ABD3BCT0"/>
<reference evidence="12" key="1">
    <citation type="journal article" date="2024" name="IScience">
        <title>Strigolactones Initiate the Formation of Haustorium-like Structures in Castilleja.</title>
        <authorList>
            <person name="Buerger M."/>
            <person name="Peterson D."/>
            <person name="Chory J."/>
        </authorList>
    </citation>
    <scope>NUCLEOTIDE SEQUENCE [LARGE SCALE GENOMIC DNA]</scope>
</reference>
<keyword evidence="12" id="KW-1185">Reference proteome</keyword>
<dbReference type="InterPro" id="IPR015712">
    <property type="entry name" value="DNA-dir_RNA_pol_su2"/>
</dbReference>
<accession>A0ABD3BCT0</accession>
<dbReference type="GO" id="GO:0000428">
    <property type="term" value="C:DNA-directed RNA polymerase complex"/>
    <property type="evidence" value="ECO:0007669"/>
    <property type="project" value="UniProtKB-KW"/>
</dbReference>